<evidence type="ECO:0000259" key="10">
    <source>
        <dbReference type="PROSITE" id="PS50089"/>
    </source>
</evidence>
<evidence type="ECO:0000256" key="7">
    <source>
        <dbReference type="ARBA" id="ARBA00022833"/>
    </source>
</evidence>
<evidence type="ECO:0000256" key="9">
    <source>
        <dbReference type="SAM" id="MobiDB-lite"/>
    </source>
</evidence>
<keyword evidence="6" id="KW-0833">Ubl conjugation pathway</keyword>
<keyword evidence="7" id="KW-0862">Zinc</keyword>
<evidence type="ECO:0000256" key="2">
    <source>
        <dbReference type="ARBA" id="ARBA00012483"/>
    </source>
</evidence>
<dbReference type="OMA" id="WCSECEY"/>
<keyword evidence="12" id="KW-1185">Reference proteome</keyword>
<dbReference type="PROSITE" id="PS50089">
    <property type="entry name" value="ZF_RING_2"/>
    <property type="match status" value="1"/>
</dbReference>
<feature type="domain" description="RING-type" evidence="10">
    <location>
        <begin position="68"/>
        <end position="110"/>
    </location>
</feature>
<name>A0A151TQV4_CAJCA</name>
<dbReference type="PANTHER" id="PTHR15710:SF208">
    <property type="entry name" value="E3 UBIQUITIN-PROTEIN LIGASE RING1-LIKE"/>
    <property type="match status" value="1"/>
</dbReference>
<dbReference type="STRING" id="3821.A0A151TQV4"/>
<dbReference type="Pfam" id="PF13639">
    <property type="entry name" value="zf-RING_2"/>
    <property type="match status" value="1"/>
</dbReference>
<dbReference type="AlphaFoldDB" id="A0A151TQV4"/>
<dbReference type="InterPro" id="IPR013083">
    <property type="entry name" value="Znf_RING/FYVE/PHD"/>
</dbReference>
<protein>
    <recommendedName>
        <fullName evidence="2">RING-type E3 ubiquitin transferase</fullName>
        <ecNumber evidence="2">2.3.2.27</ecNumber>
    </recommendedName>
</protein>
<dbReference type="GO" id="GO:0008270">
    <property type="term" value="F:zinc ion binding"/>
    <property type="evidence" value="ECO:0007669"/>
    <property type="project" value="UniProtKB-KW"/>
</dbReference>
<gene>
    <name evidence="11" type="ORF">KK1_008607</name>
</gene>
<dbReference type="Gene3D" id="3.30.40.10">
    <property type="entry name" value="Zinc/RING finger domain, C3HC4 (zinc finger)"/>
    <property type="match status" value="1"/>
</dbReference>
<dbReference type="GO" id="GO:0005737">
    <property type="term" value="C:cytoplasm"/>
    <property type="evidence" value="ECO:0007669"/>
    <property type="project" value="TreeGrafter"/>
</dbReference>
<evidence type="ECO:0000256" key="3">
    <source>
        <dbReference type="ARBA" id="ARBA00022679"/>
    </source>
</evidence>
<evidence type="ECO:0000256" key="1">
    <source>
        <dbReference type="ARBA" id="ARBA00000900"/>
    </source>
</evidence>
<dbReference type="InterPro" id="IPR001841">
    <property type="entry name" value="Znf_RING"/>
</dbReference>
<dbReference type="Gramene" id="C.cajan_08360.t">
    <property type="protein sequence ID" value="C.cajan_08360.t.cds1"/>
    <property type="gene ID" value="C.cajan_08360"/>
</dbReference>
<evidence type="ECO:0000256" key="4">
    <source>
        <dbReference type="ARBA" id="ARBA00022723"/>
    </source>
</evidence>
<organism evidence="11 12">
    <name type="scientific">Cajanus cajan</name>
    <name type="common">Pigeon pea</name>
    <name type="synonym">Cajanus indicus</name>
    <dbReference type="NCBI Taxonomy" id="3821"/>
    <lineage>
        <taxon>Eukaryota</taxon>
        <taxon>Viridiplantae</taxon>
        <taxon>Streptophyta</taxon>
        <taxon>Embryophyta</taxon>
        <taxon>Tracheophyta</taxon>
        <taxon>Spermatophyta</taxon>
        <taxon>Magnoliopsida</taxon>
        <taxon>eudicotyledons</taxon>
        <taxon>Gunneridae</taxon>
        <taxon>Pentapetalae</taxon>
        <taxon>rosids</taxon>
        <taxon>fabids</taxon>
        <taxon>Fabales</taxon>
        <taxon>Fabaceae</taxon>
        <taxon>Papilionoideae</taxon>
        <taxon>50 kb inversion clade</taxon>
        <taxon>NPAAA clade</taxon>
        <taxon>indigoferoid/millettioid clade</taxon>
        <taxon>Phaseoleae</taxon>
        <taxon>Cajanus</taxon>
    </lineage>
</organism>
<dbReference type="SUPFAM" id="SSF57850">
    <property type="entry name" value="RING/U-box"/>
    <property type="match status" value="1"/>
</dbReference>
<evidence type="ECO:0000256" key="5">
    <source>
        <dbReference type="ARBA" id="ARBA00022771"/>
    </source>
</evidence>
<dbReference type="FunFam" id="3.30.40.10:FF:000022">
    <property type="entry name" value="E3 ubiquitin-protein ligase RING1-like"/>
    <property type="match status" value="1"/>
</dbReference>
<dbReference type="EMBL" id="CM003605">
    <property type="protein sequence ID" value="KYP69417.1"/>
    <property type="molecule type" value="Genomic_DNA"/>
</dbReference>
<dbReference type="EC" id="2.3.2.27" evidence="2"/>
<dbReference type="GO" id="GO:0061630">
    <property type="term" value="F:ubiquitin protein ligase activity"/>
    <property type="evidence" value="ECO:0007669"/>
    <property type="project" value="UniProtKB-EC"/>
</dbReference>
<sequence>MFKLPLKKIKFLNLHSLFRTPGPGFEQLVQQLADNDPNRYGTPPAAKDVVKNLPTVTVDEDTELGVEPVCGLPGEFEKGSHVTQMPCKHVYHGDCLIPWLRLHNSCPVCRYELPTNDADYENRTQGNAGDGSRSNKIK</sequence>
<evidence type="ECO:0000256" key="6">
    <source>
        <dbReference type="ARBA" id="ARBA00022786"/>
    </source>
</evidence>
<dbReference type="Proteomes" id="UP000075243">
    <property type="component" value="Chromosome 3"/>
</dbReference>
<accession>A0A151TQV4</accession>
<keyword evidence="4" id="KW-0479">Metal-binding</keyword>
<dbReference type="PANTHER" id="PTHR15710">
    <property type="entry name" value="E3 UBIQUITIN-PROTEIN LIGASE PRAJA"/>
    <property type="match status" value="1"/>
</dbReference>
<keyword evidence="5 8" id="KW-0863">Zinc-finger</keyword>
<reference evidence="11 12" key="1">
    <citation type="journal article" date="2012" name="Nat. Biotechnol.">
        <title>Draft genome sequence of pigeonpea (Cajanus cajan), an orphan legume crop of resource-poor farmers.</title>
        <authorList>
            <person name="Varshney R.K."/>
            <person name="Chen W."/>
            <person name="Li Y."/>
            <person name="Bharti A.K."/>
            <person name="Saxena R.K."/>
            <person name="Schlueter J.A."/>
            <person name="Donoghue M.T."/>
            <person name="Azam S."/>
            <person name="Fan G."/>
            <person name="Whaley A.M."/>
            <person name="Farmer A.D."/>
            <person name="Sheridan J."/>
            <person name="Iwata A."/>
            <person name="Tuteja R."/>
            <person name="Penmetsa R.V."/>
            <person name="Wu W."/>
            <person name="Upadhyaya H.D."/>
            <person name="Yang S.P."/>
            <person name="Shah T."/>
            <person name="Saxena K.B."/>
            <person name="Michael T."/>
            <person name="McCombie W.R."/>
            <person name="Yang B."/>
            <person name="Zhang G."/>
            <person name="Yang H."/>
            <person name="Wang J."/>
            <person name="Spillane C."/>
            <person name="Cook D.R."/>
            <person name="May G.D."/>
            <person name="Xu X."/>
            <person name="Jackson S.A."/>
        </authorList>
    </citation>
    <scope>NUCLEOTIDE SEQUENCE [LARGE SCALE GENOMIC DNA]</scope>
    <source>
        <strain evidence="12">cv. Asha</strain>
    </source>
</reference>
<feature type="region of interest" description="Disordered" evidence="9">
    <location>
        <begin position="118"/>
        <end position="138"/>
    </location>
</feature>
<evidence type="ECO:0000313" key="11">
    <source>
        <dbReference type="EMBL" id="KYP69417.1"/>
    </source>
</evidence>
<keyword evidence="3" id="KW-0808">Transferase</keyword>
<dbReference type="GO" id="GO:0016567">
    <property type="term" value="P:protein ubiquitination"/>
    <property type="evidence" value="ECO:0007669"/>
    <property type="project" value="TreeGrafter"/>
</dbReference>
<proteinExistence type="predicted"/>
<comment type="catalytic activity">
    <reaction evidence="1">
        <text>S-ubiquitinyl-[E2 ubiquitin-conjugating enzyme]-L-cysteine + [acceptor protein]-L-lysine = [E2 ubiquitin-conjugating enzyme]-L-cysteine + N(6)-ubiquitinyl-[acceptor protein]-L-lysine.</text>
        <dbReference type="EC" id="2.3.2.27"/>
    </reaction>
</comment>
<evidence type="ECO:0000256" key="8">
    <source>
        <dbReference type="PROSITE-ProRule" id="PRU00175"/>
    </source>
</evidence>
<evidence type="ECO:0000313" key="12">
    <source>
        <dbReference type="Proteomes" id="UP000075243"/>
    </source>
</evidence>